<evidence type="ECO:0000256" key="6">
    <source>
        <dbReference type="SAM" id="Phobius"/>
    </source>
</evidence>
<evidence type="ECO:0000313" key="7">
    <source>
        <dbReference type="EnsemblMetazoa" id="Aqu2.1.13800_001"/>
    </source>
</evidence>
<evidence type="ECO:0000256" key="5">
    <source>
        <dbReference type="SAM" id="MobiDB-lite"/>
    </source>
</evidence>
<reference evidence="7" key="2">
    <citation type="submission" date="2017-05" db="UniProtKB">
        <authorList>
            <consortium name="EnsemblMetazoa"/>
        </authorList>
    </citation>
    <scope>IDENTIFICATION</scope>
</reference>
<evidence type="ECO:0000256" key="4">
    <source>
        <dbReference type="ARBA" id="ARBA00023136"/>
    </source>
</evidence>
<sequence length="215" mass="23823">MDEGYEKKPLLSPEEEATGGGGMDLPPAYEPPKKPVVLVTPIPAAAMPLPTYEQSEKFEKDGVLEIPEGPDGTIRFVSQRRVLGESGSTCEFVVFFLVCFFFSWLGYLISCCLATTLAAQSGAAAGLGLSLVFKTIFVEFQPDYLTGAVHSLCSDDAYYYGEDSVTWNSCAKRYYSFLRLFFWILGFMGLFMFARGISVFCQSRPRRNPNEISNA</sequence>
<keyword evidence="2 6" id="KW-0812">Transmembrane</keyword>
<keyword evidence="8" id="KW-1185">Reference proteome</keyword>
<organism evidence="7">
    <name type="scientific">Amphimedon queenslandica</name>
    <name type="common">Sponge</name>
    <dbReference type="NCBI Taxonomy" id="400682"/>
    <lineage>
        <taxon>Eukaryota</taxon>
        <taxon>Metazoa</taxon>
        <taxon>Porifera</taxon>
        <taxon>Demospongiae</taxon>
        <taxon>Heteroscleromorpha</taxon>
        <taxon>Haplosclerida</taxon>
        <taxon>Niphatidae</taxon>
        <taxon>Amphimedon</taxon>
    </lineage>
</organism>
<feature type="transmembrane region" description="Helical" evidence="6">
    <location>
        <begin position="180"/>
        <end position="201"/>
    </location>
</feature>
<dbReference type="STRING" id="400682.I1EVC6"/>
<dbReference type="AlphaFoldDB" id="I1EVC6"/>
<dbReference type="HOGENOM" id="CLU_1284227_0_0_1"/>
<dbReference type="PANTHER" id="PTHR13396:SF5">
    <property type="entry name" value="NEDD4 FAMILY INTERACTING PROTEIN"/>
    <property type="match status" value="1"/>
</dbReference>
<name>I1EVC6_AMPQE</name>
<keyword evidence="3 6" id="KW-1133">Transmembrane helix</keyword>
<dbReference type="GO" id="GO:0006511">
    <property type="term" value="P:ubiquitin-dependent protein catabolic process"/>
    <property type="evidence" value="ECO:0007669"/>
    <property type="project" value="TreeGrafter"/>
</dbReference>
<dbReference type="PANTHER" id="PTHR13396">
    <property type="entry name" value="NEDD4 FAMILY INTERACTING PROTEIN 1/2"/>
    <property type="match status" value="1"/>
</dbReference>
<dbReference type="EnsemblMetazoa" id="Aqu2.1.13800_001">
    <property type="protein sequence ID" value="Aqu2.1.13800_001"/>
    <property type="gene ID" value="Aqu2.1.13800"/>
</dbReference>
<dbReference type="InterPro" id="IPR019325">
    <property type="entry name" value="NEDD4/Bsd2"/>
</dbReference>
<dbReference type="GO" id="GO:0016020">
    <property type="term" value="C:membrane"/>
    <property type="evidence" value="ECO:0007669"/>
    <property type="project" value="UniProtKB-SubCell"/>
</dbReference>
<protein>
    <submittedName>
        <fullName evidence="7">Uncharacterized protein</fullName>
    </submittedName>
</protein>
<dbReference type="GO" id="GO:0031398">
    <property type="term" value="P:positive regulation of protein ubiquitination"/>
    <property type="evidence" value="ECO:0007669"/>
    <property type="project" value="TreeGrafter"/>
</dbReference>
<feature type="transmembrane region" description="Helical" evidence="6">
    <location>
        <begin position="92"/>
        <end position="110"/>
    </location>
</feature>
<dbReference type="GO" id="GO:0050699">
    <property type="term" value="F:WW domain binding"/>
    <property type="evidence" value="ECO:0007669"/>
    <property type="project" value="TreeGrafter"/>
</dbReference>
<dbReference type="GO" id="GO:0030001">
    <property type="term" value="P:metal ion transport"/>
    <property type="evidence" value="ECO:0007669"/>
    <property type="project" value="InterPro"/>
</dbReference>
<dbReference type="KEGG" id="aqu:100640894"/>
<evidence type="ECO:0000256" key="1">
    <source>
        <dbReference type="ARBA" id="ARBA00004141"/>
    </source>
</evidence>
<evidence type="ECO:0000256" key="2">
    <source>
        <dbReference type="ARBA" id="ARBA00022692"/>
    </source>
</evidence>
<feature type="region of interest" description="Disordered" evidence="5">
    <location>
        <begin position="1"/>
        <end position="29"/>
    </location>
</feature>
<reference evidence="8" key="1">
    <citation type="journal article" date="2010" name="Nature">
        <title>The Amphimedon queenslandica genome and the evolution of animal complexity.</title>
        <authorList>
            <person name="Srivastava M."/>
            <person name="Simakov O."/>
            <person name="Chapman J."/>
            <person name="Fahey B."/>
            <person name="Gauthier M.E."/>
            <person name="Mitros T."/>
            <person name="Richards G.S."/>
            <person name="Conaco C."/>
            <person name="Dacre M."/>
            <person name="Hellsten U."/>
            <person name="Larroux C."/>
            <person name="Putnam N.H."/>
            <person name="Stanke M."/>
            <person name="Adamska M."/>
            <person name="Darling A."/>
            <person name="Degnan S.M."/>
            <person name="Oakley T.H."/>
            <person name="Plachetzki D.C."/>
            <person name="Zhai Y."/>
            <person name="Adamski M."/>
            <person name="Calcino A."/>
            <person name="Cummins S.F."/>
            <person name="Goodstein D.M."/>
            <person name="Harris C."/>
            <person name="Jackson D.J."/>
            <person name="Leys S.P."/>
            <person name="Shu S."/>
            <person name="Woodcroft B.J."/>
            <person name="Vervoort M."/>
            <person name="Kosik K.S."/>
            <person name="Manning G."/>
            <person name="Degnan B.M."/>
            <person name="Rokhsar D.S."/>
        </authorList>
    </citation>
    <scope>NUCLEOTIDE SEQUENCE [LARGE SCALE GENOMIC DNA]</scope>
</reference>
<gene>
    <name evidence="7" type="primary">100640894</name>
</gene>
<evidence type="ECO:0000313" key="8">
    <source>
        <dbReference type="Proteomes" id="UP000007879"/>
    </source>
</evidence>
<dbReference type="InParanoid" id="I1EVC6"/>
<keyword evidence="4 6" id="KW-0472">Membrane</keyword>
<comment type="subcellular location">
    <subcellularLocation>
        <location evidence="1">Membrane</location>
        <topology evidence="1">Multi-pass membrane protein</topology>
    </subcellularLocation>
</comment>
<proteinExistence type="predicted"/>
<dbReference type="Proteomes" id="UP000007879">
    <property type="component" value="Unassembled WGS sequence"/>
</dbReference>
<feature type="transmembrane region" description="Helical" evidence="6">
    <location>
        <begin position="117"/>
        <end position="137"/>
    </location>
</feature>
<evidence type="ECO:0000256" key="3">
    <source>
        <dbReference type="ARBA" id="ARBA00022989"/>
    </source>
</evidence>
<dbReference type="GO" id="GO:0005783">
    <property type="term" value="C:endoplasmic reticulum"/>
    <property type="evidence" value="ECO:0007669"/>
    <property type="project" value="TreeGrafter"/>
</dbReference>
<dbReference type="EnsemblMetazoa" id="XM_003390548.3">
    <property type="protein sequence ID" value="XP_003390596.1"/>
    <property type="gene ID" value="LOC100640894"/>
</dbReference>
<dbReference type="GO" id="GO:0005794">
    <property type="term" value="C:Golgi apparatus"/>
    <property type="evidence" value="ECO:0007669"/>
    <property type="project" value="TreeGrafter"/>
</dbReference>
<accession>I1EVC6</accession>
<dbReference type="GO" id="GO:0048471">
    <property type="term" value="C:perinuclear region of cytoplasm"/>
    <property type="evidence" value="ECO:0007669"/>
    <property type="project" value="TreeGrafter"/>
</dbReference>
<dbReference type="Pfam" id="PF10176">
    <property type="entry name" value="NEDD4_Bsd2"/>
    <property type="match status" value="1"/>
</dbReference>
<dbReference type="GO" id="GO:0007034">
    <property type="term" value="P:vacuolar transport"/>
    <property type="evidence" value="ECO:0007669"/>
    <property type="project" value="InterPro"/>
</dbReference>